<keyword evidence="4" id="KW-1185">Reference proteome</keyword>
<dbReference type="SUPFAM" id="SSF51126">
    <property type="entry name" value="Pectin lyase-like"/>
    <property type="match status" value="1"/>
</dbReference>
<evidence type="ECO:0008006" key="5">
    <source>
        <dbReference type="Google" id="ProtNLM"/>
    </source>
</evidence>
<feature type="transmembrane region" description="Helical" evidence="1">
    <location>
        <begin position="639"/>
        <end position="660"/>
    </location>
</feature>
<dbReference type="EMBL" id="BRXY01000019">
    <property type="protein sequence ID" value="GMH53311.1"/>
    <property type="molecule type" value="Genomic_DNA"/>
</dbReference>
<feature type="transmembrane region" description="Helical" evidence="1">
    <location>
        <begin position="862"/>
        <end position="885"/>
    </location>
</feature>
<dbReference type="SUPFAM" id="SSF57184">
    <property type="entry name" value="Growth factor receptor domain"/>
    <property type="match status" value="1"/>
</dbReference>
<dbReference type="InterPro" id="IPR011050">
    <property type="entry name" value="Pectin_lyase_fold/virulence"/>
</dbReference>
<comment type="caution">
    <text evidence="3">The sequence shown here is derived from an EMBL/GenBank/DDBJ whole genome shotgun (WGS) entry which is preliminary data.</text>
</comment>
<name>A0A9W6ZJD9_9STRA</name>
<feature type="chain" id="PRO_5040746874" description="Tyrosine-protein kinase ephrin type A/B receptor-like domain-containing protein" evidence="2">
    <location>
        <begin position="20"/>
        <end position="923"/>
    </location>
</feature>
<proteinExistence type="predicted"/>
<dbReference type="SMART" id="SM01411">
    <property type="entry name" value="Ephrin_rec_like"/>
    <property type="match status" value="2"/>
</dbReference>
<keyword evidence="1" id="KW-0812">Transmembrane</keyword>
<keyword evidence="1" id="KW-0472">Membrane</keyword>
<sequence>MRVPSFLLLVFLPLCATLSHSPDPLLLPSRNQSQFDRSLSTIPVSTSAVRSTVSTAAAGDTVLWEAAGEVLVQNWVADGWWLKRPLTLQCSDKEATGERCTVDARGSRMVLWIENTDTSGVTGPIELIGLKITGGGYSTSATTTTGGILILNSDVVMTDCEITSNSGSTTHPGGSAAGAIYIEASNVELNQVSFSDNLATSPAGFHGRDIFGNTGVVVMRGCNFEGGLESQPTNIFLAGAQVTFKSSCEAGDVGVPISLELPTLNDGTLNIVGTVASYAQDSSSCEQCYPGSYSSPFAQHCTLCPTGKFNELPGGTSIAACLNCTAGYFSATSGTVTCEGCPAGTSSAIIAASTSFACSTCPTGKTSDTAASACSRCDNGFFKSAVGNGACDRCDLVVAGSTATRDVLPASEDTCICWFGEVLAIDRCLDCPPEGTECAETGLTLESMKLLPGFWRTSPSSIDVLKCSNEAACIGNENSTCFTGHRGPLCELCEDGFALTAGACLSCEDGGVSTAIGGVVVTLLILSLAAWCFSRRRVEQLKSLADGNGLSFTKTGLGYVQIIATLSSTLLVEFGPYFGGLTKILAAFNLDFVSFLPLGCVTNMDHHSRLLMYTLVVAVFDLFCIVVRQKMLSRKAGQMLLTAVFFINSLLLPQISMTIFDTFPCQKFDGDYGSFLVIDKTIDCTSAAHGTMRAYALSMIFVFPVGMPLFSLFLLRKNSHKLDPGQGEIEKKHLMRHDSSRHNALKETIGLRDENEDIKHLRFLYESYEPKYWWYEVLEVYRKIVLTGGLRLLERGGGTQYGVALLICALSLRTIAAKKPYVTHAANRVSEIASWGLMLTMIGAMVTAWNERADGKYSEKSGLTDALLVFVQVGGILLAVAIAVYERNVLVQERALEDQERLSDKAKVVPAEKIEMVRSGSKT</sequence>
<feature type="signal peptide" evidence="2">
    <location>
        <begin position="1"/>
        <end position="19"/>
    </location>
</feature>
<dbReference type="Proteomes" id="UP001165085">
    <property type="component" value="Unassembled WGS sequence"/>
</dbReference>
<feature type="transmembrane region" description="Helical" evidence="1">
    <location>
        <begin position="514"/>
        <end position="533"/>
    </location>
</feature>
<protein>
    <recommendedName>
        <fullName evidence="5">Tyrosine-protein kinase ephrin type A/B receptor-like domain-containing protein</fullName>
    </recommendedName>
</protein>
<feature type="transmembrane region" description="Helical" evidence="1">
    <location>
        <begin position="610"/>
        <end position="627"/>
    </location>
</feature>
<dbReference type="OrthoDB" id="5950997at2759"/>
<dbReference type="Gene3D" id="2.10.50.10">
    <property type="entry name" value="Tumor Necrosis Factor Receptor, subunit A, domain 2"/>
    <property type="match status" value="1"/>
</dbReference>
<evidence type="ECO:0000313" key="3">
    <source>
        <dbReference type="EMBL" id="GMH53311.1"/>
    </source>
</evidence>
<dbReference type="InterPro" id="IPR009030">
    <property type="entry name" value="Growth_fac_rcpt_cys_sf"/>
</dbReference>
<accession>A0A9W6ZJD9</accession>
<gene>
    <name evidence="3" type="ORF">TrST_g1263</name>
</gene>
<dbReference type="AlphaFoldDB" id="A0A9W6ZJD9"/>
<dbReference type="PANTHER" id="PTHR11319:SF35">
    <property type="entry name" value="OUTER MEMBRANE PROTEIN PMPC-RELATED"/>
    <property type="match status" value="1"/>
</dbReference>
<keyword evidence="1" id="KW-1133">Transmembrane helix</keyword>
<reference evidence="4" key="1">
    <citation type="journal article" date="2023" name="Commun. Biol.">
        <title>Genome analysis of Parmales, the sister group of diatoms, reveals the evolutionary specialization of diatoms from phago-mixotrophs to photoautotrophs.</title>
        <authorList>
            <person name="Ban H."/>
            <person name="Sato S."/>
            <person name="Yoshikawa S."/>
            <person name="Yamada K."/>
            <person name="Nakamura Y."/>
            <person name="Ichinomiya M."/>
            <person name="Sato N."/>
            <person name="Blanc-Mathieu R."/>
            <person name="Endo H."/>
            <person name="Kuwata A."/>
            <person name="Ogata H."/>
        </authorList>
    </citation>
    <scope>NUCLEOTIDE SEQUENCE [LARGE SCALE GENOMIC DNA]</scope>
    <source>
        <strain evidence="4">NIES 3701</strain>
    </source>
</reference>
<keyword evidence="2" id="KW-0732">Signal</keyword>
<evidence type="ECO:0000256" key="2">
    <source>
        <dbReference type="SAM" id="SignalP"/>
    </source>
</evidence>
<feature type="transmembrane region" description="Helical" evidence="1">
    <location>
        <begin position="695"/>
        <end position="715"/>
    </location>
</feature>
<feature type="transmembrane region" description="Helical" evidence="1">
    <location>
        <begin position="832"/>
        <end position="850"/>
    </location>
</feature>
<evidence type="ECO:0000256" key="1">
    <source>
        <dbReference type="SAM" id="Phobius"/>
    </source>
</evidence>
<evidence type="ECO:0000313" key="4">
    <source>
        <dbReference type="Proteomes" id="UP001165085"/>
    </source>
</evidence>
<dbReference type="PANTHER" id="PTHR11319">
    <property type="entry name" value="G PROTEIN-COUPLED RECEPTOR-RELATED"/>
    <property type="match status" value="1"/>
</dbReference>
<organism evidence="3 4">
    <name type="scientific">Triparma strigata</name>
    <dbReference type="NCBI Taxonomy" id="1606541"/>
    <lineage>
        <taxon>Eukaryota</taxon>
        <taxon>Sar</taxon>
        <taxon>Stramenopiles</taxon>
        <taxon>Ochrophyta</taxon>
        <taxon>Bolidophyceae</taxon>
        <taxon>Parmales</taxon>
        <taxon>Triparmaceae</taxon>
        <taxon>Triparma</taxon>
    </lineage>
</organism>